<dbReference type="GO" id="GO:0009116">
    <property type="term" value="P:nucleoside metabolic process"/>
    <property type="evidence" value="ECO:0007669"/>
    <property type="project" value="InterPro"/>
</dbReference>
<sequence length="115" mass="12701">MSIWIEIYVGFKGKRPPHSLSLRVGPVASGAVVLEDTATVELIQSQNRKTIGVEMEAYGVLSAVFYLGQTDTRAIVLKSVCDFADPAKGDEWQAYAAYTSAQYLDRLLINKIFVK</sequence>
<dbReference type="RefSeq" id="WP_175502825.1">
    <property type="nucleotide sequence ID" value="NZ_CP054840.1"/>
</dbReference>
<dbReference type="GO" id="GO:0008782">
    <property type="term" value="F:adenosylhomocysteine nucleosidase activity"/>
    <property type="evidence" value="ECO:0007669"/>
    <property type="project" value="TreeGrafter"/>
</dbReference>
<dbReference type="GO" id="GO:0005829">
    <property type="term" value="C:cytosol"/>
    <property type="evidence" value="ECO:0007669"/>
    <property type="project" value="TreeGrafter"/>
</dbReference>
<keyword evidence="2" id="KW-1185">Reference proteome</keyword>
<dbReference type="InterPro" id="IPR035994">
    <property type="entry name" value="Nucleoside_phosphorylase_sf"/>
</dbReference>
<dbReference type="PANTHER" id="PTHR46832">
    <property type="entry name" value="5'-METHYLTHIOADENOSINE/S-ADENOSYLHOMOCYSTEINE NUCLEOSIDASE"/>
    <property type="match status" value="1"/>
</dbReference>
<protein>
    <recommendedName>
        <fullName evidence="3">Nucleoside phosphorylase domain-containing protein</fullName>
    </recommendedName>
</protein>
<evidence type="ECO:0000313" key="2">
    <source>
        <dbReference type="Proteomes" id="UP000509579"/>
    </source>
</evidence>
<reference evidence="1 2" key="1">
    <citation type="submission" date="2020-06" db="EMBL/GenBank/DDBJ databases">
        <title>Acidovorax antarctica sp. nov., isolated from Corinth ice sheet soil, Antarctic Fields Peninsula.</title>
        <authorList>
            <person name="Xu Q."/>
            <person name="Peng F."/>
        </authorList>
    </citation>
    <scope>NUCLEOTIDE SEQUENCE [LARGE SCALE GENOMIC DNA]</scope>
    <source>
        <strain evidence="1 2">16-35-5</strain>
    </source>
</reference>
<organism evidence="1 2">
    <name type="scientific">Comamonas antarctica</name>
    <dbReference type="NCBI Taxonomy" id="2743470"/>
    <lineage>
        <taxon>Bacteria</taxon>
        <taxon>Pseudomonadati</taxon>
        <taxon>Pseudomonadota</taxon>
        <taxon>Betaproteobacteria</taxon>
        <taxon>Burkholderiales</taxon>
        <taxon>Comamonadaceae</taxon>
        <taxon>Comamonas</taxon>
    </lineage>
</organism>
<dbReference type="PANTHER" id="PTHR46832:SF1">
    <property type="entry name" value="5'-METHYLTHIOADENOSINE_S-ADENOSYLHOMOCYSTEINE NUCLEOSIDASE"/>
    <property type="match status" value="1"/>
</dbReference>
<dbReference type="GO" id="GO:0008930">
    <property type="term" value="F:methylthioadenosine nucleosidase activity"/>
    <property type="evidence" value="ECO:0007669"/>
    <property type="project" value="TreeGrafter"/>
</dbReference>
<dbReference type="SUPFAM" id="SSF53167">
    <property type="entry name" value="Purine and uridine phosphorylases"/>
    <property type="match status" value="1"/>
</dbReference>
<dbReference type="KEGG" id="aant:HUK68_02705"/>
<dbReference type="Proteomes" id="UP000509579">
    <property type="component" value="Chromosome"/>
</dbReference>
<evidence type="ECO:0000313" key="1">
    <source>
        <dbReference type="EMBL" id="QKV51898.1"/>
    </source>
</evidence>
<accession>A0A6N1WZ31</accession>
<gene>
    <name evidence="1" type="ORF">HUK68_02705</name>
</gene>
<name>A0A6N1WZ31_9BURK</name>
<dbReference type="Gene3D" id="3.40.50.1580">
    <property type="entry name" value="Nucleoside phosphorylase domain"/>
    <property type="match status" value="1"/>
</dbReference>
<proteinExistence type="predicted"/>
<dbReference type="EMBL" id="CP054840">
    <property type="protein sequence ID" value="QKV51898.1"/>
    <property type="molecule type" value="Genomic_DNA"/>
</dbReference>
<dbReference type="GO" id="GO:0019284">
    <property type="term" value="P:L-methionine salvage from S-adenosylmethionine"/>
    <property type="evidence" value="ECO:0007669"/>
    <property type="project" value="TreeGrafter"/>
</dbReference>
<evidence type="ECO:0008006" key="3">
    <source>
        <dbReference type="Google" id="ProtNLM"/>
    </source>
</evidence>
<dbReference type="AlphaFoldDB" id="A0A6N1WZ31"/>